<feature type="domain" description="Helicase ATP-binding" evidence="11">
    <location>
        <begin position="82"/>
        <end position="250"/>
    </location>
</feature>
<dbReference type="GO" id="GO:0005634">
    <property type="term" value="C:nucleus"/>
    <property type="evidence" value="ECO:0007669"/>
    <property type="project" value="UniProtKB-SubCell"/>
</dbReference>
<dbReference type="SMART" id="SM00487">
    <property type="entry name" value="DEXDc"/>
    <property type="match status" value="1"/>
</dbReference>
<dbReference type="HOGENOM" id="CLU_002513_0_2_1"/>
<dbReference type="Proteomes" id="UP000001744">
    <property type="component" value="Unassembled WGS sequence"/>
</dbReference>
<accession>B6K230</accession>
<dbReference type="GO" id="GO:0036297">
    <property type="term" value="P:interstrand cross-link repair"/>
    <property type="evidence" value="ECO:0000318"/>
    <property type="project" value="GO_Central"/>
</dbReference>
<dbReference type="Pfam" id="PF00270">
    <property type="entry name" value="DEAD"/>
    <property type="match status" value="1"/>
</dbReference>
<dbReference type="InterPro" id="IPR027417">
    <property type="entry name" value="P-loop_NTPase"/>
</dbReference>
<evidence type="ECO:0000256" key="4">
    <source>
        <dbReference type="ARBA" id="ARBA00022741"/>
    </source>
</evidence>
<sequence>MAIDPYLSDDDWDDIDEEAVQQIEDTYQNTQNILKNGESIDEFMNRNVTEDNITLQHQLDTEAAKTWIYPINIELRDYQFNIVKKALTQNVLVALPTGLGKTFIAAVLMMNYLRWFPQSYVVFLAPTKPLVTQQMEACYKIAGIPKSCTAELSGQVPVATRAELYKEKKVFFLTPQTLQNDLKRGICDRMKISCLVVDEAHRSLGNYSYVEVVRLIYMGNRNFRVLALTATPGSKIDTVQSIVDSLHISCIEIRNENSIDIAQYVYKKNVDCYPVDLNPLLCDIRDRYCELLEPFFTKLTKGNLYWVRDIKDITAFTLLQAKQKFLATAGQSYTNNQRWDVLNTFDALVTFAYPLGLLLYHGITPFYSKLKEIQEECSKGRAGYKKRVLHDQKFIDLMSEMSCYISQPDFLGHPKLEHLQEIVLNHFGENKDTRIMVFAEIRSSAEEIHRLLSRNSPTVRSAIFVGQSAKKAGGMSQKLQNETVQKFHEGEINTLIATSIGEEGLDIGEVDLIICYDASSSPIRMLQRMGRTGRKREGNVSMLLTRGKEENKWARAKDAYRVIQENVSSGNGIVLSDKSYRILPKQYNPECVKKVIEIPKENIESKSVENKVATRRNGKKTKKKFFMPENALLGFIKVSSLGKRSQPVEEEEFLLDEKDDWTERHPDLFKKYQQTRKDRQMYLETGPDVWLIGGRTGRISHSSSYKGLKQTIRSIRGIRPNIICSWNRLLDDIKREERERKHGKLPEINRGTVKELLGNGASTIGHRSIQKPQLLQKAAWDSDEEQNDLPDIKF</sequence>
<dbReference type="GO" id="GO:0031297">
    <property type="term" value="P:replication fork processing"/>
    <property type="evidence" value="ECO:0007669"/>
    <property type="project" value="EnsemblFungi"/>
</dbReference>
<evidence type="ECO:0000256" key="6">
    <source>
        <dbReference type="ARBA" id="ARBA00022806"/>
    </source>
</evidence>
<evidence type="ECO:0000256" key="1">
    <source>
        <dbReference type="ARBA" id="ARBA00004123"/>
    </source>
</evidence>
<comment type="subcellular location">
    <subcellularLocation>
        <location evidence="1">Nucleus</location>
    </subcellularLocation>
</comment>
<dbReference type="GO" id="GO:0043138">
    <property type="term" value="F:3'-5' DNA helicase activity"/>
    <property type="evidence" value="ECO:0000318"/>
    <property type="project" value="GO_Central"/>
</dbReference>
<dbReference type="PROSITE" id="PS51192">
    <property type="entry name" value="HELICASE_ATP_BIND_1"/>
    <property type="match status" value="1"/>
</dbReference>
<evidence type="ECO:0000259" key="12">
    <source>
        <dbReference type="PROSITE" id="PS51194"/>
    </source>
</evidence>
<dbReference type="EMBL" id="KE651166">
    <property type="protein sequence ID" value="EEB07211.1"/>
    <property type="molecule type" value="Genomic_DNA"/>
</dbReference>
<dbReference type="EC" id="3.6.4.12" evidence="3"/>
<evidence type="ECO:0000256" key="2">
    <source>
        <dbReference type="ARBA" id="ARBA00009889"/>
    </source>
</evidence>
<dbReference type="InterPro" id="IPR001650">
    <property type="entry name" value="Helicase_C-like"/>
</dbReference>
<dbReference type="PROSITE" id="PS51194">
    <property type="entry name" value="HELICASE_CTER"/>
    <property type="match status" value="1"/>
</dbReference>
<dbReference type="GO" id="GO:0005524">
    <property type="term" value="F:ATP binding"/>
    <property type="evidence" value="ECO:0007669"/>
    <property type="project" value="UniProtKB-KW"/>
</dbReference>
<keyword evidence="15" id="KW-1185">Reference proteome</keyword>
<dbReference type="Gene3D" id="3.40.50.300">
    <property type="entry name" value="P-loop containing nucleotide triphosphate hydrolases"/>
    <property type="match status" value="2"/>
</dbReference>
<dbReference type="CDD" id="cd12091">
    <property type="entry name" value="FANCM_ID"/>
    <property type="match status" value="1"/>
</dbReference>
<organism evidence="13 15">
    <name type="scientific">Schizosaccharomyces japonicus (strain yFS275 / FY16936)</name>
    <name type="common">Fission yeast</name>
    <dbReference type="NCBI Taxonomy" id="402676"/>
    <lineage>
        <taxon>Eukaryota</taxon>
        <taxon>Fungi</taxon>
        <taxon>Dikarya</taxon>
        <taxon>Ascomycota</taxon>
        <taxon>Taphrinomycotina</taxon>
        <taxon>Schizosaccharomycetes</taxon>
        <taxon>Schizosaccharomycetales</taxon>
        <taxon>Schizosaccharomycetaceae</taxon>
        <taxon>Schizosaccharomyces</taxon>
    </lineage>
</organism>
<keyword evidence="6 13" id="KW-0347">Helicase</keyword>
<comment type="catalytic activity">
    <reaction evidence="9">
        <text>ATP + H2O = ADP + phosphate + H(+)</text>
        <dbReference type="Rhea" id="RHEA:13065"/>
        <dbReference type="ChEBI" id="CHEBI:15377"/>
        <dbReference type="ChEBI" id="CHEBI:15378"/>
        <dbReference type="ChEBI" id="CHEBI:30616"/>
        <dbReference type="ChEBI" id="CHEBI:43474"/>
        <dbReference type="ChEBI" id="CHEBI:456216"/>
        <dbReference type="EC" id="3.6.4.12"/>
    </reaction>
</comment>
<dbReference type="GO" id="GO:0035861">
    <property type="term" value="C:site of double-strand break"/>
    <property type="evidence" value="ECO:0007669"/>
    <property type="project" value="EnsemblFungi"/>
</dbReference>
<dbReference type="STRING" id="402676.B6K230"/>
<feature type="region of interest" description="Disordered" evidence="10">
    <location>
        <begin position="775"/>
        <end position="794"/>
    </location>
</feature>
<dbReference type="JaponicusDB" id="SJAG_02294">
    <property type="gene designation" value="fml1"/>
</dbReference>
<keyword evidence="7" id="KW-0067">ATP-binding</keyword>
<evidence type="ECO:0000256" key="9">
    <source>
        <dbReference type="ARBA" id="ARBA00047995"/>
    </source>
</evidence>
<keyword evidence="5" id="KW-0378">Hydrolase</keyword>
<feature type="domain" description="Helicase C-terminal" evidence="12">
    <location>
        <begin position="418"/>
        <end position="581"/>
    </location>
</feature>
<dbReference type="CDD" id="cd18033">
    <property type="entry name" value="DEXDc_FANCM"/>
    <property type="match status" value="1"/>
</dbReference>
<evidence type="ECO:0000256" key="3">
    <source>
        <dbReference type="ARBA" id="ARBA00012551"/>
    </source>
</evidence>
<dbReference type="CDD" id="cd18801">
    <property type="entry name" value="SF2_C_FANCM_Hef"/>
    <property type="match status" value="1"/>
</dbReference>
<proteinExistence type="inferred from homology"/>
<dbReference type="GO" id="GO:0045003">
    <property type="term" value="P:double-strand break repair via synthesis-dependent strand annealing"/>
    <property type="evidence" value="ECO:0000318"/>
    <property type="project" value="GO_Central"/>
</dbReference>
<dbReference type="InterPro" id="IPR044749">
    <property type="entry name" value="FANCM_DEXDc"/>
</dbReference>
<dbReference type="Gene3D" id="1.20.1320.20">
    <property type="entry name" value="hef helicase domain"/>
    <property type="match status" value="1"/>
</dbReference>
<dbReference type="OMA" id="IFYEPVP"/>
<dbReference type="eggNOG" id="KOG0354">
    <property type="taxonomic scope" value="Eukaryota"/>
</dbReference>
<comment type="similarity">
    <text evidence="2">Belongs to the DEAD box helicase family. DEAH subfamily. FANCM sub-subfamily.</text>
</comment>
<dbReference type="SMART" id="SM00490">
    <property type="entry name" value="HELICc"/>
    <property type="match status" value="1"/>
</dbReference>
<reference evidence="13 15" key="1">
    <citation type="journal article" date="2011" name="Science">
        <title>Comparative functional genomics of the fission yeasts.</title>
        <authorList>
            <person name="Rhind N."/>
            <person name="Chen Z."/>
            <person name="Yassour M."/>
            <person name="Thompson D.A."/>
            <person name="Haas B.J."/>
            <person name="Habib N."/>
            <person name="Wapinski I."/>
            <person name="Roy S."/>
            <person name="Lin M.F."/>
            <person name="Heiman D.I."/>
            <person name="Young S.K."/>
            <person name="Furuya K."/>
            <person name="Guo Y."/>
            <person name="Pidoux A."/>
            <person name="Chen H.M."/>
            <person name="Robbertse B."/>
            <person name="Goldberg J.M."/>
            <person name="Aoki K."/>
            <person name="Bayne E.H."/>
            <person name="Berlin A.M."/>
            <person name="Desjardins C.A."/>
            <person name="Dobbs E."/>
            <person name="Dukaj L."/>
            <person name="Fan L."/>
            <person name="FitzGerald M.G."/>
            <person name="French C."/>
            <person name="Gujja S."/>
            <person name="Hansen K."/>
            <person name="Keifenheim D."/>
            <person name="Levin J.Z."/>
            <person name="Mosher R.A."/>
            <person name="Mueller C.A."/>
            <person name="Pfiffner J."/>
            <person name="Priest M."/>
            <person name="Russ C."/>
            <person name="Smialowska A."/>
            <person name="Swoboda P."/>
            <person name="Sykes S.M."/>
            <person name="Vaughn M."/>
            <person name="Vengrova S."/>
            <person name="Yoder R."/>
            <person name="Zeng Q."/>
            <person name="Allshire R."/>
            <person name="Baulcombe D."/>
            <person name="Birren B.W."/>
            <person name="Brown W."/>
            <person name="Ekwall K."/>
            <person name="Kellis M."/>
            <person name="Leatherwood J."/>
            <person name="Levin H."/>
            <person name="Margalit H."/>
            <person name="Martienssen R."/>
            <person name="Nieduszynski C.A."/>
            <person name="Spatafora J.W."/>
            <person name="Friedman N."/>
            <person name="Dalgaard J.Z."/>
            <person name="Baumann P."/>
            <person name="Niki H."/>
            <person name="Regev A."/>
            <person name="Nusbaum C."/>
        </authorList>
    </citation>
    <scope>NUCLEOTIDE SEQUENCE [LARGE SCALE GENOMIC DNA]</scope>
    <source>
        <strain evidence="15">yFS275 / FY16936</strain>
    </source>
</reference>
<dbReference type="AlphaFoldDB" id="B6K230"/>
<evidence type="ECO:0000313" key="13">
    <source>
        <dbReference type="EMBL" id="EEB07211.1"/>
    </source>
</evidence>
<evidence type="ECO:0000313" key="15">
    <source>
        <dbReference type="Proteomes" id="UP000001744"/>
    </source>
</evidence>
<name>B6K230_SCHJY</name>
<dbReference type="RefSeq" id="XP_002173504.1">
    <property type="nucleotide sequence ID" value="XM_002173468.2"/>
</dbReference>
<dbReference type="GO" id="GO:0000400">
    <property type="term" value="F:four-way junction DNA binding"/>
    <property type="evidence" value="ECO:0000318"/>
    <property type="project" value="GO_Central"/>
</dbReference>
<evidence type="ECO:0000256" key="5">
    <source>
        <dbReference type="ARBA" id="ARBA00022801"/>
    </source>
</evidence>
<evidence type="ECO:0000256" key="7">
    <source>
        <dbReference type="ARBA" id="ARBA00022840"/>
    </source>
</evidence>
<dbReference type="FunFam" id="3.40.50.300:FF:000861">
    <property type="entry name" value="Fanconi anemia, complementation group M"/>
    <property type="match status" value="1"/>
</dbReference>
<dbReference type="PANTHER" id="PTHR14025">
    <property type="entry name" value="FANCONI ANEMIA GROUP M FANCM FAMILY MEMBER"/>
    <property type="match status" value="1"/>
</dbReference>
<protein>
    <recommendedName>
        <fullName evidence="3">DNA helicase</fullName>
        <ecNumber evidence="3">3.6.4.12</ecNumber>
    </recommendedName>
</protein>
<dbReference type="InterPro" id="IPR039686">
    <property type="entry name" value="FANCM/Mph1-like_ID"/>
</dbReference>
<dbReference type="GO" id="GO:0009378">
    <property type="term" value="F:four-way junction helicase activity"/>
    <property type="evidence" value="ECO:0000318"/>
    <property type="project" value="GO_Central"/>
</dbReference>
<gene>
    <name evidence="14" type="primary">fml1</name>
    <name evidence="13" type="ORF">SJAG_02294</name>
</gene>
<keyword evidence="4" id="KW-0547">Nucleotide-binding</keyword>
<dbReference type="OrthoDB" id="164902at2759"/>
<dbReference type="InterPro" id="IPR014001">
    <property type="entry name" value="Helicase_ATP-bd"/>
</dbReference>
<dbReference type="SUPFAM" id="SSF52540">
    <property type="entry name" value="P-loop containing nucleoside triphosphate hydrolases"/>
    <property type="match status" value="1"/>
</dbReference>
<dbReference type="Pfam" id="PF00271">
    <property type="entry name" value="Helicase_C"/>
    <property type="match status" value="1"/>
</dbReference>
<evidence type="ECO:0000256" key="8">
    <source>
        <dbReference type="ARBA" id="ARBA00023242"/>
    </source>
</evidence>
<dbReference type="PANTHER" id="PTHR14025:SF33">
    <property type="entry name" value="ATP-DEPENDENT DNA HELICASE FML1"/>
    <property type="match status" value="1"/>
</dbReference>
<dbReference type="GO" id="GO:1902346">
    <property type="term" value="P:meiotic strand displacement involved in double-strand break repair via SDSA"/>
    <property type="evidence" value="ECO:0007669"/>
    <property type="project" value="EnsemblFungi"/>
</dbReference>
<evidence type="ECO:0000256" key="10">
    <source>
        <dbReference type="SAM" id="MobiDB-lite"/>
    </source>
</evidence>
<evidence type="ECO:0000259" key="11">
    <source>
        <dbReference type="PROSITE" id="PS51192"/>
    </source>
</evidence>
<dbReference type="VEuPathDB" id="FungiDB:SJAG_02294"/>
<dbReference type="GeneID" id="7049041"/>
<evidence type="ECO:0000313" key="14">
    <source>
        <dbReference type="JaponicusDB" id="SJAG_02294"/>
    </source>
</evidence>
<dbReference type="GO" id="GO:0007131">
    <property type="term" value="P:reciprocal meiotic recombination"/>
    <property type="evidence" value="ECO:0007669"/>
    <property type="project" value="EnsemblFungi"/>
</dbReference>
<dbReference type="GO" id="GO:0016887">
    <property type="term" value="F:ATP hydrolysis activity"/>
    <property type="evidence" value="ECO:0007669"/>
    <property type="project" value="RHEA"/>
</dbReference>
<keyword evidence="8" id="KW-0539">Nucleus</keyword>
<dbReference type="GO" id="GO:0036298">
    <property type="term" value="P:recombinational interstrand cross-link repair"/>
    <property type="evidence" value="ECO:0007669"/>
    <property type="project" value="EnsemblFungi"/>
</dbReference>
<dbReference type="InterPro" id="IPR011545">
    <property type="entry name" value="DEAD/DEAH_box_helicase_dom"/>
</dbReference>